<proteinExistence type="predicted"/>
<organism evidence="1">
    <name type="scientific">Albugo laibachii Nc14</name>
    <dbReference type="NCBI Taxonomy" id="890382"/>
    <lineage>
        <taxon>Eukaryota</taxon>
        <taxon>Sar</taxon>
        <taxon>Stramenopiles</taxon>
        <taxon>Oomycota</taxon>
        <taxon>Peronosporomycetes</taxon>
        <taxon>Albuginales</taxon>
        <taxon>Albuginaceae</taxon>
        <taxon>Albugo</taxon>
    </lineage>
</organism>
<gene>
    <name evidence="1" type="primary">AlNc14C55G4192</name>
    <name evidence="1" type="ORF">ALNC14_048290</name>
</gene>
<name>F0WC05_9STRA</name>
<reference evidence="1" key="1">
    <citation type="journal article" date="2011" name="PLoS Biol.">
        <title>Gene gain and loss during evolution of obligate parasitism in the white rust pathogen of Arabidopsis thaliana.</title>
        <authorList>
            <person name="Kemen E."/>
            <person name="Gardiner A."/>
            <person name="Schultz-Larsen T."/>
            <person name="Kemen A.C."/>
            <person name="Balmuth A.L."/>
            <person name="Robert-Seilaniantz A."/>
            <person name="Bailey K."/>
            <person name="Holub E."/>
            <person name="Studholme D.J."/>
            <person name="Maclean D."/>
            <person name="Jones J.D."/>
        </authorList>
    </citation>
    <scope>NUCLEOTIDE SEQUENCE</scope>
</reference>
<sequence length="66" mass="7323">MCPSTSAIHTARYIESIQIRSVPFDNSIADTVYGIQYKNNRVALVQSNELQSLTPALQAKEVANKK</sequence>
<dbReference type="EMBL" id="FR824100">
    <property type="protein sequence ID" value="CCA18686.1"/>
    <property type="molecule type" value="Genomic_DNA"/>
</dbReference>
<evidence type="ECO:0000313" key="1">
    <source>
        <dbReference type="EMBL" id="CCA18686.1"/>
    </source>
</evidence>
<dbReference type="AlphaFoldDB" id="F0WC05"/>
<protein>
    <submittedName>
        <fullName evidence="1">AlNc14C55G4192 protein</fullName>
    </submittedName>
</protein>
<dbReference type="HOGENOM" id="CLU_2836530_0_0_1"/>
<accession>F0WC05</accession>
<reference evidence="1" key="2">
    <citation type="submission" date="2011-02" db="EMBL/GenBank/DDBJ databases">
        <authorList>
            <person name="MacLean D."/>
        </authorList>
    </citation>
    <scope>NUCLEOTIDE SEQUENCE</scope>
</reference>